<dbReference type="Proteomes" id="UP000621560">
    <property type="component" value="Unassembled WGS sequence"/>
</dbReference>
<evidence type="ECO:0000313" key="1">
    <source>
        <dbReference type="EMBL" id="MBD2846624.1"/>
    </source>
</evidence>
<keyword evidence="2" id="KW-1185">Reference proteome</keyword>
<accession>A0A927BW92</accession>
<evidence type="ECO:0000313" key="2">
    <source>
        <dbReference type="Proteomes" id="UP000621560"/>
    </source>
</evidence>
<protein>
    <submittedName>
        <fullName evidence="1">Aspartyl-phosphate phosphatase Spo0E family protein</fullName>
    </submittedName>
</protein>
<sequence length="61" mass="7407">MKELLHRFEEEKRRLHELARQSLEQGIPLGRNEAVQAQSRKVDEWILRLYEIKGRRGHKSR</sequence>
<comment type="caution">
    <text evidence="1">The sequence shown here is derived from an EMBL/GenBank/DDBJ whole genome shotgun (WGS) entry which is preliminary data.</text>
</comment>
<name>A0A927BW92_9BACL</name>
<dbReference type="AlphaFoldDB" id="A0A927BW92"/>
<gene>
    <name evidence="1" type="ORF">IDH44_15600</name>
</gene>
<dbReference type="RefSeq" id="WP_190919198.1">
    <property type="nucleotide sequence ID" value="NZ_JACXIZ010000026.1"/>
</dbReference>
<dbReference type="EMBL" id="JACXIZ010000026">
    <property type="protein sequence ID" value="MBD2846624.1"/>
    <property type="molecule type" value="Genomic_DNA"/>
</dbReference>
<proteinExistence type="predicted"/>
<organism evidence="1 2">
    <name type="scientific">Paenibacillus sabuli</name>
    <dbReference type="NCBI Taxonomy" id="2772509"/>
    <lineage>
        <taxon>Bacteria</taxon>
        <taxon>Bacillati</taxon>
        <taxon>Bacillota</taxon>
        <taxon>Bacilli</taxon>
        <taxon>Bacillales</taxon>
        <taxon>Paenibacillaceae</taxon>
        <taxon>Paenibacillus</taxon>
    </lineage>
</organism>
<reference evidence="1" key="1">
    <citation type="submission" date="2020-09" db="EMBL/GenBank/DDBJ databases">
        <title>A novel bacterium of genus Paenibacillus, isolated from South China Sea.</title>
        <authorList>
            <person name="Huang H."/>
            <person name="Mo K."/>
            <person name="Hu Y."/>
        </authorList>
    </citation>
    <scope>NUCLEOTIDE SEQUENCE</scope>
    <source>
        <strain evidence="1">IB182496</strain>
    </source>
</reference>